<keyword evidence="3" id="KW-1185">Reference proteome</keyword>
<dbReference type="AlphaFoldDB" id="A0A939MHB9"/>
<keyword evidence="1" id="KW-1133">Transmembrane helix</keyword>
<proteinExistence type="predicted"/>
<evidence type="ECO:0000313" key="3">
    <source>
        <dbReference type="Proteomes" id="UP000664382"/>
    </source>
</evidence>
<name>A0A939MHB9_9MICO</name>
<dbReference type="RefSeq" id="WP_208095805.1">
    <property type="nucleotide sequence ID" value="NZ_JAGDYM010000004.1"/>
</dbReference>
<comment type="caution">
    <text evidence="2">The sequence shown here is derived from an EMBL/GenBank/DDBJ whole genome shotgun (WGS) entry which is preliminary data.</text>
</comment>
<gene>
    <name evidence="2" type="ORF">J4H92_03075</name>
</gene>
<evidence type="ECO:0000313" key="2">
    <source>
        <dbReference type="EMBL" id="MBO1900929.1"/>
    </source>
</evidence>
<accession>A0A939MHB9</accession>
<feature type="transmembrane region" description="Helical" evidence="1">
    <location>
        <begin position="132"/>
        <end position="152"/>
    </location>
</feature>
<dbReference type="Proteomes" id="UP000664382">
    <property type="component" value="Unassembled WGS sequence"/>
</dbReference>
<feature type="transmembrane region" description="Helical" evidence="1">
    <location>
        <begin position="77"/>
        <end position="95"/>
    </location>
</feature>
<feature type="transmembrane region" description="Helical" evidence="1">
    <location>
        <begin position="33"/>
        <end position="56"/>
    </location>
</feature>
<protein>
    <submittedName>
        <fullName evidence="2">Uncharacterized protein</fullName>
    </submittedName>
</protein>
<evidence type="ECO:0000256" key="1">
    <source>
        <dbReference type="SAM" id="Phobius"/>
    </source>
</evidence>
<reference evidence="2" key="1">
    <citation type="submission" date="2021-03" db="EMBL/GenBank/DDBJ databases">
        <title>Leucobacter chromiisoli sp. nov., isolated from chromium-containing soil of chemical plant.</title>
        <authorList>
            <person name="Xu Z."/>
        </authorList>
    </citation>
    <scope>NUCLEOTIDE SEQUENCE</scope>
    <source>
        <strain evidence="2">S27</strain>
    </source>
</reference>
<dbReference type="EMBL" id="JAGDYM010000004">
    <property type="protein sequence ID" value="MBO1900929.1"/>
    <property type="molecule type" value="Genomic_DNA"/>
</dbReference>
<keyword evidence="1" id="KW-0472">Membrane</keyword>
<keyword evidence="1" id="KW-0812">Transmembrane</keyword>
<organism evidence="2 3">
    <name type="scientific">Leucobacter weissii</name>
    <dbReference type="NCBI Taxonomy" id="1983706"/>
    <lineage>
        <taxon>Bacteria</taxon>
        <taxon>Bacillati</taxon>
        <taxon>Actinomycetota</taxon>
        <taxon>Actinomycetes</taxon>
        <taxon>Micrococcales</taxon>
        <taxon>Microbacteriaceae</taxon>
        <taxon>Leucobacter</taxon>
    </lineage>
</organism>
<sequence>MTPSRTPAAVVTGVALIVLPLAALVLKGFSTGWLMLVIILGPILVLIAGYALQIVIAAQGFLSSRALFASAAARSRATVAAWLTLVGVVLLGVFLTDGGDVGYGSTFQVWLGAYGPDADAVHAATDALNDTVALVAAVAWVGGFVWLVAEWARALAQRSRARRAAAQSPGEEG</sequence>